<reference evidence="2 3" key="1">
    <citation type="submission" date="2016-10" db="EMBL/GenBank/DDBJ databases">
        <authorList>
            <person name="de Groot N.N."/>
        </authorList>
    </citation>
    <scope>NUCLEOTIDE SEQUENCE [LARGE SCALE GENOMIC DNA]</scope>
    <source>
        <strain evidence="2 3">DSM 25186</strain>
    </source>
</reference>
<dbReference type="PANTHER" id="PTHR12526:SF600">
    <property type="entry name" value="GLYCOSYL TRANSFERASE GROUP 1"/>
    <property type="match status" value="1"/>
</dbReference>
<dbReference type="Gene3D" id="3.40.50.2000">
    <property type="entry name" value="Glycogen Phosphorylase B"/>
    <property type="match status" value="2"/>
</dbReference>
<dbReference type="PANTHER" id="PTHR12526">
    <property type="entry name" value="GLYCOSYLTRANSFERASE"/>
    <property type="match status" value="1"/>
</dbReference>
<dbReference type="STRING" id="1075417.SAMN05421823_102495"/>
<dbReference type="InterPro" id="IPR028098">
    <property type="entry name" value="Glyco_trans_4-like_N"/>
</dbReference>
<evidence type="ECO:0000313" key="2">
    <source>
        <dbReference type="EMBL" id="SDK33928.1"/>
    </source>
</evidence>
<proteinExistence type="predicted"/>
<accession>A0A1G9B380</accession>
<gene>
    <name evidence="2" type="ORF">SAMN05421823_102495</name>
</gene>
<organism evidence="2 3">
    <name type="scientific">Catalinimonas alkaloidigena</name>
    <dbReference type="NCBI Taxonomy" id="1075417"/>
    <lineage>
        <taxon>Bacteria</taxon>
        <taxon>Pseudomonadati</taxon>
        <taxon>Bacteroidota</taxon>
        <taxon>Cytophagia</taxon>
        <taxon>Cytophagales</taxon>
        <taxon>Catalimonadaceae</taxon>
        <taxon>Catalinimonas</taxon>
    </lineage>
</organism>
<dbReference type="Proteomes" id="UP000198510">
    <property type="component" value="Unassembled WGS sequence"/>
</dbReference>
<name>A0A1G9B380_9BACT</name>
<dbReference type="EMBL" id="FNFO01000002">
    <property type="protein sequence ID" value="SDK33928.1"/>
    <property type="molecule type" value="Genomic_DNA"/>
</dbReference>
<dbReference type="GO" id="GO:0016757">
    <property type="term" value="F:glycosyltransferase activity"/>
    <property type="evidence" value="ECO:0007669"/>
    <property type="project" value="UniProtKB-ARBA"/>
</dbReference>
<dbReference type="SUPFAM" id="SSF53756">
    <property type="entry name" value="UDP-Glycosyltransferase/glycogen phosphorylase"/>
    <property type="match status" value="1"/>
</dbReference>
<dbReference type="Pfam" id="PF13439">
    <property type="entry name" value="Glyco_transf_4"/>
    <property type="match status" value="1"/>
</dbReference>
<keyword evidence="3" id="KW-1185">Reference proteome</keyword>
<sequence length="398" mass="44319">MRILQLTNRLPWPLNDGGNIATYLLTHHLHKRGHHLTLASLNTRKHHTDPAPLRSVTDEVLVTEVDTSFTALGLLKGAFQMAPYNVSRFHREEFAHLLRTHLQTHTVDLIQLEGIYLASYLPLLRRYSQAPVVLRAHNVEHQIWARVAAAERNLAKRWYLQQLVPKIQRFELTYIPRFDGIVAITEADAEFFRRYHAGKPLATIPAGPDPAWFERSSAAEVLPQSVGFLGSLEWVPNAQGVAWLLADIWPRVQAALPHATLHIAGKNPPPSLQPGAPVPTGVHLHGPVPDAAAFLERCQILVVPLLSGSGMRLKVVEALALGKCIVTTSIGTEGIPLQSGQQGWIADMPEAFAETLINLLQHPQQICATGQAARAWAQEQYHWDQLVRQFETFYASVS</sequence>
<evidence type="ECO:0000259" key="1">
    <source>
        <dbReference type="Pfam" id="PF13439"/>
    </source>
</evidence>
<dbReference type="Pfam" id="PF13692">
    <property type="entry name" value="Glyco_trans_1_4"/>
    <property type="match status" value="1"/>
</dbReference>
<dbReference type="AlphaFoldDB" id="A0A1G9B380"/>
<evidence type="ECO:0000313" key="3">
    <source>
        <dbReference type="Proteomes" id="UP000198510"/>
    </source>
</evidence>
<dbReference type="RefSeq" id="WP_143017141.1">
    <property type="nucleotide sequence ID" value="NZ_FNFO01000002.1"/>
</dbReference>
<dbReference type="OrthoDB" id="9807209at2"/>
<protein>
    <submittedName>
        <fullName evidence="2">Glycosyltransferase involved in cell wall bisynthesis</fullName>
    </submittedName>
</protein>
<feature type="domain" description="Glycosyltransferase subfamily 4-like N-terminal" evidence="1">
    <location>
        <begin position="17"/>
        <end position="210"/>
    </location>
</feature>
<dbReference type="CDD" id="cd03801">
    <property type="entry name" value="GT4_PimA-like"/>
    <property type="match status" value="1"/>
</dbReference>
<keyword evidence="2" id="KW-0808">Transferase</keyword>